<feature type="transmembrane region" description="Helical" evidence="8">
    <location>
        <begin position="78"/>
        <end position="98"/>
    </location>
</feature>
<sequence length="321" mass="32854">MSTAAPTPLQSFLGGIGLALPVHTLLMFNGSVFGISGFLHRAVKGNIEGAASVLGLVLGGVVLGRIEGTGPMVFDPSLSRLIASGLLVGLGTKLGSGCTSGHMICGLSRFSIRSLVATAAFFTTGVLTTHVLHAGALPTRGAADLSLGKFGGALLFSSGLSLLGAVLARYLLPPPASSANEPDPKRTSTSHRLITSFLTALSFSFSLHLSNLTSPLRVLSFLMLPPSPSFDPSLAFLAMGALPLATVLYRKWGRPLCPVTNTTIDWRLVTGGALFGIGWGIEGICPGPGLVNFGQALATGSGIQPLAIWLASLVAGGLLVQ</sequence>
<organism evidence="9 10">
    <name type="scientific">Bondarzewia mesenterica</name>
    <dbReference type="NCBI Taxonomy" id="1095465"/>
    <lineage>
        <taxon>Eukaryota</taxon>
        <taxon>Fungi</taxon>
        <taxon>Dikarya</taxon>
        <taxon>Basidiomycota</taxon>
        <taxon>Agaricomycotina</taxon>
        <taxon>Agaricomycetes</taxon>
        <taxon>Russulales</taxon>
        <taxon>Bondarzewiaceae</taxon>
        <taxon>Bondarzewia</taxon>
    </lineage>
</organism>
<dbReference type="AlphaFoldDB" id="A0A4V3XE69"/>
<comment type="subcellular location">
    <subcellularLocation>
        <location evidence="1">Cell inner membrane</location>
        <topology evidence="1">Multi-pass membrane protein</topology>
    </subcellularLocation>
</comment>
<feature type="transmembrane region" description="Helical" evidence="8">
    <location>
        <begin position="110"/>
        <end position="132"/>
    </location>
</feature>
<dbReference type="PANTHER" id="PTHR30574">
    <property type="entry name" value="INNER MEMBRANE PROTEIN YEDE"/>
    <property type="match status" value="1"/>
</dbReference>
<reference evidence="9 10" key="1">
    <citation type="submission" date="2019-02" db="EMBL/GenBank/DDBJ databases">
        <title>Genome sequencing of the rare red list fungi Bondarzewia mesenterica.</title>
        <authorList>
            <person name="Buettner E."/>
            <person name="Kellner H."/>
        </authorList>
    </citation>
    <scope>NUCLEOTIDE SEQUENCE [LARGE SCALE GENOMIC DNA]</scope>
    <source>
        <strain evidence="9 10">DSM 108281</strain>
    </source>
</reference>
<evidence type="ECO:0000256" key="6">
    <source>
        <dbReference type="ARBA" id="ARBA00022989"/>
    </source>
</evidence>
<name>A0A4V3XE69_9AGAM</name>
<keyword evidence="2" id="KW-0813">Transport</keyword>
<keyword evidence="10" id="KW-1185">Reference proteome</keyword>
<evidence type="ECO:0000256" key="4">
    <source>
        <dbReference type="ARBA" id="ARBA00022519"/>
    </source>
</evidence>
<dbReference type="GO" id="GO:0005886">
    <property type="term" value="C:plasma membrane"/>
    <property type="evidence" value="ECO:0007669"/>
    <property type="project" value="UniProtKB-SubCell"/>
</dbReference>
<dbReference type="Proteomes" id="UP000310158">
    <property type="component" value="Unassembled WGS sequence"/>
</dbReference>
<evidence type="ECO:0000256" key="2">
    <source>
        <dbReference type="ARBA" id="ARBA00022448"/>
    </source>
</evidence>
<proteinExistence type="predicted"/>
<dbReference type="Pfam" id="PF04143">
    <property type="entry name" value="Sulf_transp"/>
    <property type="match status" value="1"/>
</dbReference>
<evidence type="ECO:0000256" key="1">
    <source>
        <dbReference type="ARBA" id="ARBA00004429"/>
    </source>
</evidence>
<feature type="transmembrane region" description="Helical" evidence="8">
    <location>
        <begin position="47"/>
        <end position="66"/>
    </location>
</feature>
<keyword evidence="5 8" id="KW-0812">Transmembrane</keyword>
<comment type="caution">
    <text evidence="9">The sequence shown here is derived from an EMBL/GenBank/DDBJ whole genome shotgun (WGS) entry which is preliminary data.</text>
</comment>
<dbReference type="InterPro" id="IPR046513">
    <property type="entry name" value="DUF6691"/>
</dbReference>
<feature type="transmembrane region" description="Helical" evidence="8">
    <location>
        <begin position="193"/>
        <end position="213"/>
    </location>
</feature>
<evidence type="ECO:0000256" key="7">
    <source>
        <dbReference type="ARBA" id="ARBA00023136"/>
    </source>
</evidence>
<feature type="transmembrane region" description="Helical" evidence="8">
    <location>
        <begin position="233"/>
        <end position="252"/>
    </location>
</feature>
<gene>
    <name evidence="9" type="ORF">EW146_g7619</name>
</gene>
<evidence type="ECO:0000256" key="3">
    <source>
        <dbReference type="ARBA" id="ARBA00022475"/>
    </source>
</evidence>
<evidence type="ECO:0000313" key="9">
    <source>
        <dbReference type="EMBL" id="THH12523.1"/>
    </source>
</evidence>
<keyword evidence="7 8" id="KW-0472">Membrane</keyword>
<feature type="transmembrane region" description="Helical" evidence="8">
    <location>
        <begin position="264"/>
        <end position="281"/>
    </location>
</feature>
<dbReference type="OrthoDB" id="10254418at2759"/>
<feature type="transmembrane region" description="Helical" evidence="8">
    <location>
        <begin position="12"/>
        <end position="35"/>
    </location>
</feature>
<dbReference type="Pfam" id="PF20398">
    <property type="entry name" value="DUF6691"/>
    <property type="match status" value="1"/>
</dbReference>
<protein>
    <submittedName>
        <fullName evidence="9">Uncharacterized protein</fullName>
    </submittedName>
</protein>
<dbReference type="InterPro" id="IPR007272">
    <property type="entry name" value="Sulf_transp_TsuA/YedE"/>
</dbReference>
<dbReference type="PANTHER" id="PTHR30574:SF1">
    <property type="entry name" value="SULPHUR TRANSPORT DOMAIN-CONTAINING PROTEIN"/>
    <property type="match status" value="1"/>
</dbReference>
<feature type="transmembrane region" description="Helical" evidence="8">
    <location>
        <begin position="301"/>
        <end position="320"/>
    </location>
</feature>
<evidence type="ECO:0000313" key="10">
    <source>
        <dbReference type="Proteomes" id="UP000310158"/>
    </source>
</evidence>
<accession>A0A4V3XE69</accession>
<evidence type="ECO:0000256" key="8">
    <source>
        <dbReference type="SAM" id="Phobius"/>
    </source>
</evidence>
<evidence type="ECO:0000256" key="5">
    <source>
        <dbReference type="ARBA" id="ARBA00022692"/>
    </source>
</evidence>
<feature type="transmembrane region" description="Helical" evidence="8">
    <location>
        <begin position="152"/>
        <end position="172"/>
    </location>
</feature>
<keyword evidence="4" id="KW-0997">Cell inner membrane</keyword>
<dbReference type="EMBL" id="SGPL01000454">
    <property type="protein sequence ID" value="THH12523.1"/>
    <property type="molecule type" value="Genomic_DNA"/>
</dbReference>
<keyword evidence="3" id="KW-1003">Cell membrane</keyword>
<keyword evidence="6 8" id="KW-1133">Transmembrane helix</keyword>